<evidence type="ECO:0008006" key="3">
    <source>
        <dbReference type="Google" id="ProtNLM"/>
    </source>
</evidence>
<protein>
    <recommendedName>
        <fullName evidence="3">Secreted protein</fullName>
    </recommendedName>
</protein>
<organism evidence="1 2">
    <name type="scientific">Elysia marginata</name>
    <dbReference type="NCBI Taxonomy" id="1093978"/>
    <lineage>
        <taxon>Eukaryota</taxon>
        <taxon>Metazoa</taxon>
        <taxon>Spiralia</taxon>
        <taxon>Lophotrochozoa</taxon>
        <taxon>Mollusca</taxon>
        <taxon>Gastropoda</taxon>
        <taxon>Heterobranchia</taxon>
        <taxon>Euthyneura</taxon>
        <taxon>Panpulmonata</taxon>
        <taxon>Sacoglossa</taxon>
        <taxon>Placobranchoidea</taxon>
        <taxon>Plakobranchidae</taxon>
        <taxon>Elysia</taxon>
    </lineage>
</organism>
<dbReference type="AlphaFoldDB" id="A0AAV4FUP3"/>
<evidence type="ECO:0000313" key="2">
    <source>
        <dbReference type="Proteomes" id="UP000762676"/>
    </source>
</evidence>
<reference evidence="1 2" key="1">
    <citation type="journal article" date="2021" name="Elife">
        <title>Chloroplast acquisition without the gene transfer in kleptoplastic sea slugs, Plakobranchus ocellatus.</title>
        <authorList>
            <person name="Maeda T."/>
            <person name="Takahashi S."/>
            <person name="Yoshida T."/>
            <person name="Shimamura S."/>
            <person name="Takaki Y."/>
            <person name="Nagai Y."/>
            <person name="Toyoda A."/>
            <person name="Suzuki Y."/>
            <person name="Arimoto A."/>
            <person name="Ishii H."/>
            <person name="Satoh N."/>
            <person name="Nishiyama T."/>
            <person name="Hasebe M."/>
            <person name="Maruyama T."/>
            <person name="Minagawa J."/>
            <person name="Obokata J."/>
            <person name="Shigenobu S."/>
        </authorList>
    </citation>
    <scope>NUCLEOTIDE SEQUENCE [LARGE SCALE GENOMIC DNA]</scope>
</reference>
<name>A0AAV4FUP3_9GAST</name>
<dbReference type="Proteomes" id="UP000762676">
    <property type="component" value="Unassembled WGS sequence"/>
</dbReference>
<keyword evidence="2" id="KW-1185">Reference proteome</keyword>
<comment type="caution">
    <text evidence="1">The sequence shown here is derived from an EMBL/GenBank/DDBJ whole genome shotgun (WGS) entry which is preliminary data.</text>
</comment>
<gene>
    <name evidence="1" type="ORF">ElyMa_000493700</name>
</gene>
<accession>A0AAV4FUP3</accession>
<sequence length="101" mass="11170">MVVVVIVLSSNRSSSISNSCCYCCSTVVRFSSGVKPLGVVPLCQVLFPEMDDPRDGFWEIHSCDSRPRADRACAMAEGRRWRKEGSVERVAQIKTLTGSEK</sequence>
<dbReference type="EMBL" id="BMAT01000942">
    <property type="protein sequence ID" value="GFR76849.1"/>
    <property type="molecule type" value="Genomic_DNA"/>
</dbReference>
<evidence type="ECO:0000313" key="1">
    <source>
        <dbReference type="EMBL" id="GFR76849.1"/>
    </source>
</evidence>
<proteinExistence type="predicted"/>